<proteinExistence type="predicted"/>
<organism evidence="1 2">
    <name type="scientific">Dokdonella koreensis DS-123</name>
    <dbReference type="NCBI Taxonomy" id="1300342"/>
    <lineage>
        <taxon>Bacteria</taxon>
        <taxon>Pseudomonadati</taxon>
        <taxon>Pseudomonadota</taxon>
        <taxon>Gammaproteobacteria</taxon>
        <taxon>Lysobacterales</taxon>
        <taxon>Rhodanobacteraceae</taxon>
        <taxon>Dokdonella</taxon>
    </lineage>
</organism>
<reference evidence="1 2" key="1">
    <citation type="submission" date="2016-04" db="EMBL/GenBank/DDBJ databases">
        <title>Complete genome sequence of Dokdonella koreensis DS-123T.</title>
        <authorList>
            <person name="Kim J.F."/>
            <person name="Lee H."/>
            <person name="Kwak M.-J."/>
        </authorList>
    </citation>
    <scope>NUCLEOTIDE SEQUENCE [LARGE SCALE GENOMIC DNA]</scope>
    <source>
        <strain evidence="1 2">DS-123</strain>
    </source>
</reference>
<accession>A0A160DU14</accession>
<sequence length="279" mass="29778">MAQQDGREAPWTLAVSHAAGSAADLDGGGEVDVDRSALTLGWRTRTAGGTGLRLDLRYEQEDWHFSGASALGGAGWGDVRRARIGFSIQRPLGANWHWAVSPMLQYAGERGAETSDALIYGAALAFNRSFAADKMLGIGLVALHDIDETRLRPYLAVSWALGERWRIGNAAATGPAGPAGLELAFRADQRWDFGLGAGMREQRFRLDEDGPNAGGVGESRSLPVYARASLTAGPRLRLDAFAGTALRNRLRLEPGAGGERRSEDYDDSPVFGLGLSVGL</sequence>
<evidence type="ECO:0000313" key="2">
    <source>
        <dbReference type="Proteomes" id="UP000076830"/>
    </source>
</evidence>
<evidence type="ECO:0000313" key="1">
    <source>
        <dbReference type="EMBL" id="ANB17520.1"/>
    </source>
</evidence>
<dbReference type="KEGG" id="dko:I596_1494"/>
<protein>
    <submittedName>
        <fullName evidence="1">Uncharacterized protein</fullName>
    </submittedName>
</protein>
<keyword evidence="2" id="KW-1185">Reference proteome</keyword>
<dbReference type="EMBL" id="CP015249">
    <property type="protein sequence ID" value="ANB17520.1"/>
    <property type="molecule type" value="Genomic_DNA"/>
</dbReference>
<dbReference type="AlphaFoldDB" id="A0A160DU14"/>
<dbReference type="STRING" id="1300342.I596_1494"/>
<name>A0A160DU14_9GAMM</name>
<dbReference type="Proteomes" id="UP000076830">
    <property type="component" value="Chromosome"/>
</dbReference>
<gene>
    <name evidence="1" type="ORF">I596_1494</name>
</gene>